<keyword evidence="2" id="KW-1133">Transmembrane helix</keyword>
<accession>A0AAN9K6B1</accession>
<evidence type="ECO:0000313" key="4">
    <source>
        <dbReference type="Proteomes" id="UP001359559"/>
    </source>
</evidence>
<name>A0AAN9K6B1_CLITE</name>
<protein>
    <submittedName>
        <fullName evidence="3">Uncharacterized protein</fullName>
    </submittedName>
</protein>
<dbReference type="EMBL" id="JAYKXN010000002">
    <property type="protein sequence ID" value="KAK7310786.1"/>
    <property type="molecule type" value="Genomic_DNA"/>
</dbReference>
<dbReference type="PANTHER" id="PTHR37249:SF3">
    <property type="entry name" value="OS03G0206201 PROTEIN"/>
    <property type="match status" value="1"/>
</dbReference>
<dbReference type="PANTHER" id="PTHR37249">
    <property type="entry name" value="OS03G0206201 PROTEIN"/>
    <property type="match status" value="1"/>
</dbReference>
<dbReference type="AlphaFoldDB" id="A0AAN9K6B1"/>
<feature type="compositionally biased region" description="Pro residues" evidence="1">
    <location>
        <begin position="146"/>
        <end position="155"/>
    </location>
</feature>
<organism evidence="3 4">
    <name type="scientific">Clitoria ternatea</name>
    <name type="common">Butterfly pea</name>
    <dbReference type="NCBI Taxonomy" id="43366"/>
    <lineage>
        <taxon>Eukaryota</taxon>
        <taxon>Viridiplantae</taxon>
        <taxon>Streptophyta</taxon>
        <taxon>Embryophyta</taxon>
        <taxon>Tracheophyta</taxon>
        <taxon>Spermatophyta</taxon>
        <taxon>Magnoliopsida</taxon>
        <taxon>eudicotyledons</taxon>
        <taxon>Gunneridae</taxon>
        <taxon>Pentapetalae</taxon>
        <taxon>rosids</taxon>
        <taxon>fabids</taxon>
        <taxon>Fabales</taxon>
        <taxon>Fabaceae</taxon>
        <taxon>Papilionoideae</taxon>
        <taxon>50 kb inversion clade</taxon>
        <taxon>NPAAA clade</taxon>
        <taxon>indigoferoid/millettioid clade</taxon>
        <taxon>Phaseoleae</taxon>
        <taxon>Clitoria</taxon>
    </lineage>
</organism>
<gene>
    <name evidence="3" type="ORF">RJT34_08513</name>
</gene>
<keyword evidence="4" id="KW-1185">Reference proteome</keyword>
<reference evidence="3 4" key="1">
    <citation type="submission" date="2024-01" db="EMBL/GenBank/DDBJ databases">
        <title>The genomes of 5 underutilized Papilionoideae crops provide insights into root nodulation and disease resistance.</title>
        <authorList>
            <person name="Yuan L."/>
        </authorList>
    </citation>
    <scope>NUCLEOTIDE SEQUENCE [LARGE SCALE GENOMIC DNA]</scope>
    <source>
        <strain evidence="3">LY-2023</strain>
        <tissue evidence="3">Leaf</tissue>
    </source>
</reference>
<feature type="region of interest" description="Disordered" evidence="1">
    <location>
        <begin position="103"/>
        <end position="155"/>
    </location>
</feature>
<comment type="caution">
    <text evidence="3">The sequence shown here is derived from an EMBL/GenBank/DDBJ whole genome shotgun (WGS) entry which is preliminary data.</text>
</comment>
<sequence>MGFCFRISSSLLLPFQTLIFLAFSSVLCDTKIIGIMKFSAFFVFLLLLLAALITFFNFFNPTTSAASSFPDLVATTNCGDRTTLIATSRKLKENDISIRSSISTKDDNGEVTLNDYNPIDPVPSSSKASVNAGPIEHGSPLNPYIVPKPSPPPRP</sequence>
<evidence type="ECO:0000256" key="1">
    <source>
        <dbReference type="SAM" id="MobiDB-lite"/>
    </source>
</evidence>
<keyword evidence="2" id="KW-0812">Transmembrane</keyword>
<keyword evidence="2" id="KW-0472">Membrane</keyword>
<feature type="transmembrane region" description="Helical" evidence="2">
    <location>
        <begin position="38"/>
        <end position="59"/>
    </location>
</feature>
<evidence type="ECO:0000313" key="3">
    <source>
        <dbReference type="EMBL" id="KAK7310786.1"/>
    </source>
</evidence>
<dbReference type="Proteomes" id="UP001359559">
    <property type="component" value="Unassembled WGS sequence"/>
</dbReference>
<proteinExistence type="predicted"/>
<evidence type="ECO:0000256" key="2">
    <source>
        <dbReference type="SAM" id="Phobius"/>
    </source>
</evidence>